<comment type="function">
    <text evidence="2">Prevents the cell division inhibition by proteins MinC and MinD at internal division sites while permitting inhibition at polar sites. This ensures cell division at the proper site by restricting the formation of a division septum at the midpoint of the long axis of the cell.</text>
</comment>
<dbReference type="Proteomes" id="UP000886889">
    <property type="component" value="Unassembled WGS sequence"/>
</dbReference>
<dbReference type="InterPro" id="IPR005527">
    <property type="entry name" value="MinE"/>
</dbReference>
<organism evidence="3 4">
    <name type="scientific">Candidatus Merdiplasma excrementigallinarum</name>
    <dbReference type="NCBI Taxonomy" id="2840864"/>
    <lineage>
        <taxon>Bacteria</taxon>
        <taxon>Bacillati</taxon>
        <taxon>Bacillota</taxon>
        <taxon>Clostridia</taxon>
        <taxon>Lachnospirales</taxon>
        <taxon>Lachnospiraceae</taxon>
        <taxon>Lachnospiraceae incertae sedis</taxon>
        <taxon>Candidatus Merdiplasma</taxon>
    </lineage>
</organism>
<dbReference type="Gene3D" id="3.30.1070.10">
    <property type="entry name" value="Cell division topological specificity factor MinE"/>
    <property type="match status" value="1"/>
</dbReference>
<dbReference type="GO" id="GO:0032955">
    <property type="term" value="P:regulation of division septum assembly"/>
    <property type="evidence" value="ECO:0007669"/>
    <property type="project" value="InterPro"/>
</dbReference>
<dbReference type="AlphaFoldDB" id="A0A9D1NX00"/>
<reference evidence="3" key="2">
    <citation type="journal article" date="2021" name="PeerJ">
        <title>Extensive microbial diversity within the chicken gut microbiome revealed by metagenomics and culture.</title>
        <authorList>
            <person name="Gilroy R."/>
            <person name="Ravi A."/>
            <person name="Getino M."/>
            <person name="Pursley I."/>
            <person name="Horton D.L."/>
            <person name="Alikhan N.F."/>
            <person name="Baker D."/>
            <person name="Gharbi K."/>
            <person name="Hall N."/>
            <person name="Watson M."/>
            <person name="Adriaenssens E.M."/>
            <person name="Foster-Nyarko E."/>
            <person name="Jarju S."/>
            <person name="Secka A."/>
            <person name="Antonio M."/>
            <person name="Oren A."/>
            <person name="Chaudhuri R.R."/>
            <person name="La Ragione R."/>
            <person name="Hildebrand F."/>
            <person name="Pallen M.J."/>
        </authorList>
    </citation>
    <scope>NUCLEOTIDE SEQUENCE</scope>
    <source>
        <strain evidence="3">ChiBcec6-7307</strain>
    </source>
</reference>
<dbReference type="GO" id="GO:0051301">
    <property type="term" value="P:cell division"/>
    <property type="evidence" value="ECO:0007669"/>
    <property type="project" value="UniProtKB-KW"/>
</dbReference>
<evidence type="ECO:0000313" key="4">
    <source>
        <dbReference type="Proteomes" id="UP000886889"/>
    </source>
</evidence>
<gene>
    <name evidence="3" type="ORF">IAC80_00575</name>
</gene>
<protein>
    <submittedName>
        <fullName evidence="3">Cell division topological specificity factor MinE</fullName>
    </submittedName>
</protein>
<dbReference type="EMBL" id="DVOS01000005">
    <property type="protein sequence ID" value="HIV22409.1"/>
    <property type="molecule type" value="Genomic_DNA"/>
</dbReference>
<reference evidence="3" key="1">
    <citation type="submission" date="2020-10" db="EMBL/GenBank/DDBJ databases">
        <authorList>
            <person name="Gilroy R."/>
        </authorList>
    </citation>
    <scope>NUCLEOTIDE SEQUENCE</scope>
    <source>
        <strain evidence="3">ChiBcec6-7307</strain>
    </source>
</reference>
<dbReference type="Pfam" id="PF03776">
    <property type="entry name" value="MinE"/>
    <property type="match status" value="1"/>
</dbReference>
<evidence type="ECO:0000313" key="3">
    <source>
        <dbReference type="EMBL" id="HIV22409.1"/>
    </source>
</evidence>
<name>A0A9D1NX00_9FIRM</name>
<sequence>MGKHRSSRSQQITSGTVAKMRLEQTLASDFLECSPEQFGNMQKEILEILSRYININETQKITMRLTQTRKQGVQYVKTIQIKGL</sequence>
<keyword evidence="3" id="KW-0132">Cell division</keyword>
<dbReference type="InterPro" id="IPR036707">
    <property type="entry name" value="MinE_sf"/>
</dbReference>
<proteinExistence type="inferred from homology"/>
<evidence type="ECO:0000256" key="2">
    <source>
        <dbReference type="ARBA" id="ARBA00025265"/>
    </source>
</evidence>
<evidence type="ECO:0000256" key="1">
    <source>
        <dbReference type="ARBA" id="ARBA00008168"/>
    </source>
</evidence>
<dbReference type="SUPFAM" id="SSF55229">
    <property type="entry name" value="Cell division protein MinE topological specificity domain"/>
    <property type="match status" value="1"/>
</dbReference>
<accession>A0A9D1NX00</accession>
<comment type="caution">
    <text evidence="3">The sequence shown here is derived from an EMBL/GenBank/DDBJ whole genome shotgun (WGS) entry which is preliminary data.</text>
</comment>
<comment type="similarity">
    <text evidence="1">Belongs to the MinE family.</text>
</comment>
<keyword evidence="3" id="KW-0131">Cell cycle</keyword>